<dbReference type="Proteomes" id="UP000006798">
    <property type="component" value="Plasmid pBB1"/>
</dbReference>
<evidence type="ECO:0000313" key="2">
    <source>
        <dbReference type="Proteomes" id="UP000006798"/>
    </source>
</evidence>
<sequence length="48" mass="4861">MHSGISAGPNLQFHDHEIIGGSGSGGGGGLYGAMDWSAKVGLHLRCKP</sequence>
<dbReference type="AlphaFoldDB" id="F8GVI1"/>
<dbReference type="HOGENOM" id="CLU_3151880_0_0_4"/>
<proteinExistence type="predicted"/>
<dbReference type="KEGG" id="cnc:CNE_BB1p01130"/>
<geneLocation type="plasmid" evidence="1 2">
    <name>pBB1</name>
</geneLocation>
<protein>
    <submittedName>
        <fullName evidence="1">Uncharacterized protein</fullName>
    </submittedName>
</protein>
<name>F8GVI1_CUPNN</name>
<evidence type="ECO:0000313" key="1">
    <source>
        <dbReference type="EMBL" id="AEI81540.1"/>
    </source>
</evidence>
<dbReference type="EMBL" id="CP002879">
    <property type="protein sequence ID" value="AEI81540.1"/>
    <property type="molecule type" value="Genomic_DNA"/>
</dbReference>
<gene>
    <name evidence="1" type="ordered locus">CNE_BB1p01130</name>
</gene>
<accession>F8GVI1</accession>
<organism evidence="1 2">
    <name type="scientific">Cupriavidus necator (strain ATCC 43291 / DSM 13513 / CCUG 52238 / LMG 8453 / N-1)</name>
    <name type="common">Ralstonia eutropha</name>
    <dbReference type="NCBI Taxonomy" id="1042878"/>
    <lineage>
        <taxon>Bacteria</taxon>
        <taxon>Pseudomonadati</taxon>
        <taxon>Pseudomonadota</taxon>
        <taxon>Betaproteobacteria</taxon>
        <taxon>Burkholderiales</taxon>
        <taxon>Burkholderiaceae</taxon>
        <taxon>Cupriavidus</taxon>
    </lineage>
</organism>
<keyword evidence="1" id="KW-0614">Plasmid</keyword>
<reference evidence="1 2" key="1">
    <citation type="journal article" date="2011" name="J. Bacteriol.">
        <title>Complete genome sequence of the type strain Cupriavidus necator N-1.</title>
        <authorList>
            <person name="Poehlein A."/>
            <person name="Kusian B."/>
            <person name="Friedrich B."/>
            <person name="Daniel R."/>
            <person name="Bowien B."/>
        </authorList>
    </citation>
    <scope>NUCLEOTIDE SEQUENCE [LARGE SCALE GENOMIC DNA]</scope>
    <source>
        <strain evidence="2">ATCC 43291 / DSM 13513 / CCUG 52238 / LMG 8453 / N-1</strain>
        <plasmid evidence="1 2">pBB1</plasmid>
    </source>
</reference>